<organism evidence="1 2">
    <name type="scientific">Corallincola holothuriorum</name>
    <dbReference type="NCBI Taxonomy" id="2282215"/>
    <lineage>
        <taxon>Bacteria</taxon>
        <taxon>Pseudomonadati</taxon>
        <taxon>Pseudomonadota</taxon>
        <taxon>Gammaproteobacteria</taxon>
        <taxon>Alteromonadales</taxon>
        <taxon>Psychromonadaceae</taxon>
        <taxon>Corallincola</taxon>
    </lineage>
</organism>
<keyword evidence="2" id="KW-1185">Reference proteome</keyword>
<gene>
    <name evidence="1" type="ORF">DU002_14245</name>
</gene>
<dbReference type="RefSeq" id="WP_114339072.1">
    <property type="nucleotide sequence ID" value="NZ_QPID01000009.1"/>
</dbReference>
<proteinExistence type="predicted"/>
<dbReference type="AlphaFoldDB" id="A0A368N4Z2"/>
<comment type="caution">
    <text evidence="1">The sequence shown here is derived from an EMBL/GenBank/DDBJ whole genome shotgun (WGS) entry which is preliminary data.</text>
</comment>
<evidence type="ECO:0000313" key="2">
    <source>
        <dbReference type="Proteomes" id="UP000252558"/>
    </source>
</evidence>
<protein>
    <submittedName>
        <fullName evidence="1">Uncharacterized protein</fullName>
    </submittedName>
</protein>
<name>A0A368N4Z2_9GAMM</name>
<dbReference type="Proteomes" id="UP000252558">
    <property type="component" value="Unassembled WGS sequence"/>
</dbReference>
<sequence>MKRVLQIEPDTNFRFMYSVDDYDVNDWKFNGESRIGNIKRFQAQWAQDSNKPIPDISYINTSTFAISKKVATELVELWEDSAELIPFDVNDELWYLLNVINRQENILDVDNSEFMVPVLNVGIEKAVFYPDKLPRSCIFKIPEGRYSETFCVDSRVDDEDIMNNLFCAIQGHGYTGLIFKEVASYKV</sequence>
<dbReference type="EMBL" id="QPID01000009">
    <property type="protein sequence ID" value="RCU45622.1"/>
    <property type="molecule type" value="Genomic_DNA"/>
</dbReference>
<evidence type="ECO:0000313" key="1">
    <source>
        <dbReference type="EMBL" id="RCU45622.1"/>
    </source>
</evidence>
<accession>A0A368N4Z2</accession>
<reference evidence="1 2" key="1">
    <citation type="submission" date="2018-07" db="EMBL/GenBank/DDBJ databases">
        <title>Corallincola holothuriorum sp. nov., a new facultative anaerobe isolated from sea cucumber Apostichopus japonicus.</title>
        <authorList>
            <person name="Xia H."/>
        </authorList>
    </citation>
    <scope>NUCLEOTIDE SEQUENCE [LARGE SCALE GENOMIC DNA]</scope>
    <source>
        <strain evidence="1 2">C4</strain>
    </source>
</reference>
<dbReference type="OrthoDB" id="6201239at2"/>